<dbReference type="OMA" id="KFLFRNT"/>
<dbReference type="InterPro" id="IPR037666">
    <property type="entry name" value="CCDC43"/>
</dbReference>
<sequence>MDEAESEFMAFMRQKLEELGIDGDVYAEYVLGIVKDDSLDDDEKLEAVQGSLLAVLEDDSKEALLHSIARDAFDRWRDLDAKQRAKATETKHSRLVDAIKASSAAEGEDRQQSSNGRRGDEDGGHGGGEIDDEDEEERRLKKSVMEQYGMEVSERVERGENGEIYTTQGLTRRGENAGDDGLLRNDNKERVKAVEQMQRDAAKQAHEKEQGRIREQKAREEAKKAKEAQRVAKKERRAGR</sequence>
<dbReference type="EMBL" id="CDMY01000260">
    <property type="protein sequence ID" value="CEL97978.1"/>
    <property type="molecule type" value="Genomic_DNA"/>
</dbReference>
<evidence type="ECO:0000313" key="5">
    <source>
        <dbReference type="EMBL" id="CEL97978.1"/>
    </source>
</evidence>
<dbReference type="OrthoDB" id="2187466at2759"/>
<reference evidence="5 6" key="1">
    <citation type="submission" date="2014-11" db="EMBL/GenBank/DDBJ databases">
        <authorList>
            <person name="Zhu J."/>
            <person name="Qi W."/>
            <person name="Song R."/>
        </authorList>
    </citation>
    <scope>NUCLEOTIDE SEQUENCE [LARGE SCALE GENOMIC DNA]</scope>
</reference>
<name>A0A0G4EM85_VITBC</name>
<evidence type="ECO:0000259" key="4">
    <source>
        <dbReference type="Pfam" id="PF26091"/>
    </source>
</evidence>
<keyword evidence="6" id="KW-1185">Reference proteome</keyword>
<gene>
    <name evidence="5" type="ORF">Vbra_12425</name>
</gene>
<dbReference type="PhylomeDB" id="A0A0G4EM85"/>
<dbReference type="InterPro" id="IPR058771">
    <property type="entry name" value="PWI_CCDC43"/>
</dbReference>
<proteinExistence type="inferred from homology"/>
<dbReference type="PANTHER" id="PTHR31684:SF2">
    <property type="entry name" value="COILED-COIL DOMAIN-CONTAINING PROTEIN 43"/>
    <property type="match status" value="1"/>
</dbReference>
<dbReference type="InParanoid" id="A0A0G4EM85"/>
<feature type="compositionally biased region" description="Basic and acidic residues" evidence="3">
    <location>
        <begin position="152"/>
        <end position="161"/>
    </location>
</feature>
<feature type="region of interest" description="Disordered" evidence="3">
    <location>
        <begin position="198"/>
        <end position="240"/>
    </location>
</feature>
<evidence type="ECO:0000256" key="3">
    <source>
        <dbReference type="SAM" id="MobiDB-lite"/>
    </source>
</evidence>
<feature type="compositionally biased region" description="Basic and acidic residues" evidence="3">
    <location>
        <begin position="82"/>
        <end position="97"/>
    </location>
</feature>
<accession>A0A0G4EM85</accession>
<feature type="domain" description="CCDC43 PWI-like" evidence="4">
    <location>
        <begin position="4"/>
        <end position="63"/>
    </location>
</feature>
<protein>
    <recommendedName>
        <fullName evidence="4">CCDC43 PWI-like domain-containing protein</fullName>
    </recommendedName>
</protein>
<dbReference type="PANTHER" id="PTHR31684">
    <property type="entry name" value="COILED-COIL DOMAIN-CONTAINING PROTEIN 43"/>
    <property type="match status" value="1"/>
</dbReference>
<dbReference type="Pfam" id="PF26091">
    <property type="entry name" value="PWI_CCDC43"/>
    <property type="match status" value="1"/>
</dbReference>
<organism evidence="5 6">
    <name type="scientific">Vitrella brassicaformis (strain CCMP3155)</name>
    <dbReference type="NCBI Taxonomy" id="1169540"/>
    <lineage>
        <taxon>Eukaryota</taxon>
        <taxon>Sar</taxon>
        <taxon>Alveolata</taxon>
        <taxon>Colpodellida</taxon>
        <taxon>Vitrellaceae</taxon>
        <taxon>Vitrella</taxon>
    </lineage>
</organism>
<keyword evidence="2" id="KW-0175">Coiled coil</keyword>
<evidence type="ECO:0000256" key="2">
    <source>
        <dbReference type="ARBA" id="ARBA00023054"/>
    </source>
</evidence>
<feature type="compositionally biased region" description="Basic and acidic residues" evidence="3">
    <location>
        <begin position="198"/>
        <end position="232"/>
    </location>
</feature>
<comment type="similarity">
    <text evidence="1">Belongs to the CCDC43 family.</text>
</comment>
<dbReference type="Proteomes" id="UP000041254">
    <property type="component" value="Unassembled WGS sequence"/>
</dbReference>
<feature type="region of interest" description="Disordered" evidence="3">
    <location>
        <begin position="82"/>
        <end position="186"/>
    </location>
</feature>
<dbReference type="AlphaFoldDB" id="A0A0G4EM85"/>
<evidence type="ECO:0000256" key="1">
    <source>
        <dbReference type="ARBA" id="ARBA00005305"/>
    </source>
</evidence>
<feature type="compositionally biased region" description="Basic and acidic residues" evidence="3">
    <location>
        <begin position="172"/>
        <end position="186"/>
    </location>
</feature>
<dbReference type="VEuPathDB" id="CryptoDB:Vbra_12425"/>
<evidence type="ECO:0000313" key="6">
    <source>
        <dbReference type="Proteomes" id="UP000041254"/>
    </source>
</evidence>
<feature type="compositionally biased region" description="Basic and acidic residues" evidence="3">
    <location>
        <begin position="107"/>
        <end position="124"/>
    </location>
</feature>